<evidence type="ECO:0000313" key="2">
    <source>
        <dbReference type="EMBL" id="UXE60618.1"/>
    </source>
</evidence>
<protein>
    <submittedName>
        <fullName evidence="2">PIN domain-containing protein</fullName>
    </submittedName>
</protein>
<dbReference type="Proteomes" id="UP001065613">
    <property type="component" value="Chromosome"/>
</dbReference>
<dbReference type="InterPro" id="IPR002716">
    <property type="entry name" value="PIN_dom"/>
</dbReference>
<organism evidence="2">
    <name type="scientific">Woronichinia naegeliana WA131</name>
    <dbReference type="NCBI Taxonomy" id="2824559"/>
    <lineage>
        <taxon>Bacteria</taxon>
        <taxon>Bacillati</taxon>
        <taxon>Cyanobacteriota</taxon>
        <taxon>Cyanophyceae</taxon>
        <taxon>Synechococcales</taxon>
        <taxon>Coelosphaeriaceae</taxon>
        <taxon>Woronichinia</taxon>
    </lineage>
</organism>
<reference evidence="2" key="1">
    <citation type="submission" date="2021-04" db="EMBL/GenBank/DDBJ databases">
        <title>Genome sequence of Woronichinia naegeliana from Washington state freshwater lake bloom.</title>
        <authorList>
            <person name="Dreher T.W."/>
        </authorList>
    </citation>
    <scope>NUCLEOTIDE SEQUENCE</scope>
    <source>
        <strain evidence="2">WA131</strain>
    </source>
</reference>
<dbReference type="SUPFAM" id="SSF88723">
    <property type="entry name" value="PIN domain-like"/>
    <property type="match status" value="1"/>
</dbReference>
<dbReference type="Pfam" id="PF13470">
    <property type="entry name" value="PIN_3"/>
    <property type="match status" value="1"/>
</dbReference>
<name>A0A977KVB7_9CYAN</name>
<dbReference type="Gene3D" id="3.40.50.1010">
    <property type="entry name" value="5'-nuclease"/>
    <property type="match status" value="1"/>
</dbReference>
<dbReference type="CDD" id="cd09854">
    <property type="entry name" value="PIN_VapC-like"/>
    <property type="match status" value="1"/>
</dbReference>
<feature type="domain" description="PIN" evidence="1">
    <location>
        <begin position="2"/>
        <end position="117"/>
    </location>
</feature>
<dbReference type="EMBL" id="CP073041">
    <property type="protein sequence ID" value="UXE60618.1"/>
    <property type="molecule type" value="Genomic_DNA"/>
</dbReference>
<dbReference type="KEGG" id="wna:KA717_34735"/>
<proteinExistence type="predicted"/>
<accession>A0A977KVB7</accession>
<gene>
    <name evidence="2" type="ORF">KA717_34735</name>
</gene>
<evidence type="ECO:0000259" key="1">
    <source>
        <dbReference type="Pfam" id="PF13470"/>
    </source>
</evidence>
<dbReference type="AlphaFoldDB" id="A0A977KVB7"/>
<dbReference type="InterPro" id="IPR029060">
    <property type="entry name" value="PIN-like_dom_sf"/>
</dbReference>
<sequence length="137" mass="14858">MKVLFDTNVILDAVLARVPFVENAAYLLESVELGRIQGFISATTVTDIHYLVKRHTKSTEIAIAMISKLLILMEICAVDRGVIQQAVDLGLTDFEDAVQVAAAMRASLDAIVTRDVAGFVGSPILIMSPDELVKQLS</sequence>